<dbReference type="AlphaFoldDB" id="A0AAV4SB39"/>
<organism evidence="1 2">
    <name type="scientific">Caerostris extrusa</name>
    <name type="common">Bark spider</name>
    <name type="synonym">Caerostris bankana</name>
    <dbReference type="NCBI Taxonomy" id="172846"/>
    <lineage>
        <taxon>Eukaryota</taxon>
        <taxon>Metazoa</taxon>
        <taxon>Ecdysozoa</taxon>
        <taxon>Arthropoda</taxon>
        <taxon>Chelicerata</taxon>
        <taxon>Arachnida</taxon>
        <taxon>Araneae</taxon>
        <taxon>Araneomorphae</taxon>
        <taxon>Entelegynae</taxon>
        <taxon>Araneoidea</taxon>
        <taxon>Araneidae</taxon>
        <taxon>Caerostris</taxon>
    </lineage>
</organism>
<name>A0AAV4SB39_CAEEX</name>
<evidence type="ECO:0000313" key="2">
    <source>
        <dbReference type="Proteomes" id="UP001054945"/>
    </source>
</evidence>
<dbReference type="Proteomes" id="UP001054945">
    <property type="component" value="Unassembled WGS sequence"/>
</dbReference>
<keyword evidence="2" id="KW-1185">Reference proteome</keyword>
<dbReference type="EMBL" id="BPLR01009216">
    <property type="protein sequence ID" value="GIY30406.1"/>
    <property type="molecule type" value="Genomic_DNA"/>
</dbReference>
<sequence length="71" mass="8039">MNSPKVERFSCKKIFETCSLTCPGLNIPRFNTMSKPITPEIGRLEIVFFAHQIIRLMKSLGILVEIQTTGI</sequence>
<reference evidence="1 2" key="1">
    <citation type="submission" date="2021-06" db="EMBL/GenBank/DDBJ databases">
        <title>Caerostris extrusa draft genome.</title>
        <authorList>
            <person name="Kono N."/>
            <person name="Arakawa K."/>
        </authorList>
    </citation>
    <scope>NUCLEOTIDE SEQUENCE [LARGE SCALE GENOMIC DNA]</scope>
</reference>
<comment type="caution">
    <text evidence="1">The sequence shown here is derived from an EMBL/GenBank/DDBJ whole genome shotgun (WGS) entry which is preliminary data.</text>
</comment>
<proteinExistence type="predicted"/>
<gene>
    <name evidence="1" type="ORF">CEXT_323621</name>
</gene>
<protein>
    <submittedName>
        <fullName evidence="1">Uncharacterized protein</fullName>
    </submittedName>
</protein>
<evidence type="ECO:0000313" key="1">
    <source>
        <dbReference type="EMBL" id="GIY30406.1"/>
    </source>
</evidence>
<accession>A0AAV4SB39</accession>